<evidence type="ECO:0000256" key="1">
    <source>
        <dbReference type="SAM" id="MobiDB-lite"/>
    </source>
</evidence>
<evidence type="ECO:0000256" key="2">
    <source>
        <dbReference type="SAM" id="Phobius"/>
    </source>
</evidence>
<feature type="compositionally biased region" description="Basic and acidic residues" evidence="1">
    <location>
        <begin position="214"/>
        <end position="226"/>
    </location>
</feature>
<feature type="region of interest" description="Disordered" evidence="1">
    <location>
        <begin position="203"/>
        <end position="226"/>
    </location>
</feature>
<reference evidence="3 4" key="1">
    <citation type="submission" date="2019-06" db="EMBL/GenBank/DDBJ databases">
        <title>YIM 131921 draft genome.</title>
        <authorList>
            <person name="Jiang L."/>
        </authorList>
    </citation>
    <scope>NUCLEOTIDE SEQUENCE [LARGE SCALE GENOMIC DNA]</scope>
    <source>
        <strain evidence="3 4">YIM 131921</strain>
    </source>
</reference>
<feature type="transmembrane region" description="Helical" evidence="2">
    <location>
        <begin position="81"/>
        <end position="102"/>
    </location>
</feature>
<evidence type="ECO:0000313" key="4">
    <source>
        <dbReference type="Proteomes" id="UP000305887"/>
    </source>
</evidence>
<dbReference type="Proteomes" id="UP000305887">
    <property type="component" value="Unassembled WGS sequence"/>
</dbReference>
<dbReference type="AlphaFoldDB" id="A0A5C4N0M4"/>
<keyword evidence="2" id="KW-0472">Membrane</keyword>
<sequence length="226" mass="24513">MDHCAGRLACGWWPCHCHGRRGLDRRDGSGRASGSGPRCVGREREHRIRGRRGPSESAGGLRLAEPSSPASRLRLLGPLRWVLFASLALNLLVLGLLLGALLDGGPGRGPRSIEMALGPIVRALDEEDRNAILGSLRQRPDLRPPRREERAAALAEIVESIRAEPFDPERAGQALAAQSGRVAELQAAVQAALLDRLQAMTSEQRQSFASGLEEELRNDRPHGGDR</sequence>
<comment type="caution">
    <text evidence="3">The sequence shown here is derived from an EMBL/GenBank/DDBJ whole genome shotgun (WGS) entry which is preliminary data.</text>
</comment>
<accession>A0A5C4N0M4</accession>
<evidence type="ECO:0000313" key="3">
    <source>
        <dbReference type="EMBL" id="TNC52053.1"/>
    </source>
</evidence>
<protein>
    <submittedName>
        <fullName evidence="3">Periplasmic heavy metal sensor</fullName>
    </submittedName>
</protein>
<keyword evidence="4" id="KW-1185">Reference proteome</keyword>
<feature type="region of interest" description="Disordered" evidence="1">
    <location>
        <begin position="24"/>
        <end position="65"/>
    </location>
</feature>
<dbReference type="InterPro" id="IPR025961">
    <property type="entry name" value="Metal_resist"/>
</dbReference>
<gene>
    <name evidence="3" type="ORF">FHG66_04465</name>
</gene>
<organism evidence="3 4">
    <name type="scientific">Rubellimicrobium rubrum</name>
    <dbReference type="NCBI Taxonomy" id="2585369"/>
    <lineage>
        <taxon>Bacteria</taxon>
        <taxon>Pseudomonadati</taxon>
        <taxon>Pseudomonadota</taxon>
        <taxon>Alphaproteobacteria</taxon>
        <taxon>Rhodobacterales</taxon>
        <taxon>Roseobacteraceae</taxon>
        <taxon>Rubellimicrobium</taxon>
    </lineage>
</organism>
<dbReference type="EMBL" id="VDFU01000003">
    <property type="protein sequence ID" value="TNC52053.1"/>
    <property type="molecule type" value="Genomic_DNA"/>
</dbReference>
<name>A0A5C4N0M4_9RHOB</name>
<keyword evidence="2" id="KW-0812">Transmembrane</keyword>
<keyword evidence="2" id="KW-1133">Transmembrane helix</keyword>
<proteinExistence type="predicted"/>
<dbReference type="Pfam" id="PF13801">
    <property type="entry name" value="Metal_resist"/>
    <property type="match status" value="1"/>
</dbReference>